<protein>
    <submittedName>
        <fullName evidence="2">Alpha-glucosidase</fullName>
    </submittedName>
</protein>
<dbReference type="AlphaFoldDB" id="A0A1H5JL02"/>
<reference evidence="2 3" key="1">
    <citation type="submission" date="2016-10" db="EMBL/GenBank/DDBJ databases">
        <authorList>
            <person name="de Groot N.N."/>
        </authorList>
    </citation>
    <scope>NUCLEOTIDE SEQUENCE [LARGE SCALE GENOMIC DNA]</scope>
    <source>
        <strain evidence="2 3">MT12</strain>
    </source>
</reference>
<feature type="domain" description="Glycosyl hydrolase family 13 catalytic" evidence="1">
    <location>
        <begin position="13"/>
        <end position="67"/>
    </location>
</feature>
<dbReference type="SUPFAM" id="SSF51445">
    <property type="entry name" value="(Trans)glycosidases"/>
    <property type="match status" value="1"/>
</dbReference>
<accession>A0A1H5JL02</accession>
<dbReference type="InterPro" id="IPR006047">
    <property type="entry name" value="GH13_cat_dom"/>
</dbReference>
<proteinExistence type="predicted"/>
<dbReference type="PANTHER" id="PTHR10357:SF179">
    <property type="entry name" value="NEUTRAL AND BASIC AMINO ACID TRANSPORT PROTEIN RBAT"/>
    <property type="match status" value="1"/>
</dbReference>
<dbReference type="EMBL" id="FNTH01000001">
    <property type="protein sequence ID" value="SEE53169.1"/>
    <property type="molecule type" value="Genomic_DNA"/>
</dbReference>
<dbReference type="Pfam" id="PF00128">
    <property type="entry name" value="Alpha-amylase"/>
    <property type="match status" value="1"/>
</dbReference>
<dbReference type="GO" id="GO:0009313">
    <property type="term" value="P:oligosaccharide catabolic process"/>
    <property type="evidence" value="ECO:0007669"/>
    <property type="project" value="TreeGrafter"/>
</dbReference>
<dbReference type="PANTHER" id="PTHR10357">
    <property type="entry name" value="ALPHA-AMYLASE FAMILY MEMBER"/>
    <property type="match status" value="1"/>
</dbReference>
<evidence type="ECO:0000313" key="2">
    <source>
        <dbReference type="EMBL" id="SEE53169.1"/>
    </source>
</evidence>
<dbReference type="GO" id="GO:0004556">
    <property type="term" value="F:alpha-amylase activity"/>
    <property type="evidence" value="ECO:0007669"/>
    <property type="project" value="TreeGrafter"/>
</dbReference>
<evidence type="ECO:0000259" key="1">
    <source>
        <dbReference type="Pfam" id="PF00128"/>
    </source>
</evidence>
<name>A0A1H5JL02_9BRAD</name>
<sequence>MTALWWQAGVIYQIYPRSFQDTNDDGIGDLTGIGRRLDYLVSPGVDAIWIFPVYPSPMVDFGYDVAD</sequence>
<evidence type="ECO:0000313" key="3">
    <source>
        <dbReference type="Proteomes" id="UP000198992"/>
    </source>
</evidence>
<dbReference type="InterPro" id="IPR017853">
    <property type="entry name" value="GH"/>
</dbReference>
<dbReference type="Proteomes" id="UP000198992">
    <property type="component" value="Unassembled WGS sequence"/>
</dbReference>
<dbReference type="OrthoDB" id="9805159at2"/>
<gene>
    <name evidence="2" type="ORF">SAMN05444164_8493</name>
</gene>
<dbReference type="Gene3D" id="3.20.20.80">
    <property type="entry name" value="Glycosidases"/>
    <property type="match status" value="1"/>
</dbReference>
<organism evidence="2 3">
    <name type="scientific">Bradyrhizobium erythrophlei</name>
    <dbReference type="NCBI Taxonomy" id="1437360"/>
    <lineage>
        <taxon>Bacteria</taxon>
        <taxon>Pseudomonadati</taxon>
        <taxon>Pseudomonadota</taxon>
        <taxon>Alphaproteobacteria</taxon>
        <taxon>Hyphomicrobiales</taxon>
        <taxon>Nitrobacteraceae</taxon>
        <taxon>Bradyrhizobium</taxon>
    </lineage>
</organism>